<gene>
    <name evidence="5" type="primary">livG</name>
    <name evidence="5" type="ORF">EPICR_40288</name>
</gene>
<dbReference type="Gene3D" id="3.40.50.300">
    <property type="entry name" value="P-loop containing nucleotide triphosphate hydrolases"/>
    <property type="match status" value="1"/>
</dbReference>
<keyword evidence="1" id="KW-0813">Transport</keyword>
<accession>A0A484HN08</accession>
<dbReference type="InterPro" id="IPR032823">
    <property type="entry name" value="BCA_ABC_TP_C"/>
</dbReference>
<dbReference type="SMART" id="SM00382">
    <property type="entry name" value="AAA"/>
    <property type="match status" value="1"/>
</dbReference>
<dbReference type="GO" id="GO:0015192">
    <property type="term" value="F:L-phenylalanine transmembrane transporter activity"/>
    <property type="evidence" value="ECO:0007669"/>
    <property type="project" value="TreeGrafter"/>
</dbReference>
<dbReference type="EMBL" id="CAACVI010000034">
    <property type="protein sequence ID" value="VEN74701.1"/>
    <property type="molecule type" value="Genomic_DNA"/>
</dbReference>
<dbReference type="Pfam" id="PF00005">
    <property type="entry name" value="ABC_tran"/>
    <property type="match status" value="1"/>
</dbReference>
<evidence type="ECO:0000256" key="3">
    <source>
        <dbReference type="ARBA" id="ARBA00022840"/>
    </source>
</evidence>
<dbReference type="GO" id="GO:0005304">
    <property type="term" value="F:L-valine transmembrane transporter activity"/>
    <property type="evidence" value="ECO:0007669"/>
    <property type="project" value="TreeGrafter"/>
</dbReference>
<dbReference type="InterPro" id="IPR027417">
    <property type="entry name" value="P-loop_NTPase"/>
</dbReference>
<dbReference type="GO" id="GO:0042941">
    <property type="term" value="P:D-alanine transmembrane transport"/>
    <property type="evidence" value="ECO:0007669"/>
    <property type="project" value="TreeGrafter"/>
</dbReference>
<dbReference type="GO" id="GO:0016887">
    <property type="term" value="F:ATP hydrolysis activity"/>
    <property type="evidence" value="ECO:0007669"/>
    <property type="project" value="InterPro"/>
</dbReference>
<dbReference type="CDD" id="cd03219">
    <property type="entry name" value="ABC_Mj1267_LivG_branched"/>
    <property type="match status" value="1"/>
</dbReference>
<sequence length="261" mass="28846">MPMPILTLEHISMSFGGLKALSRLSLEVDKGSISSLIGPNGAGKTTVFNIITGIYRQDRGRVIYRGKDISRLPGSRVTALGIARTFQNIRLFQSMTALENVMVGMHSKTRSGPLQALFKTPFQVREEKESARRAFEILEFLGLADLYDDPASSLPYGGQRRLEIARAMAADPGVLLLDEPAAGMNPLETRELMDLILKLRERGLTIVLVEHDMKLVMGISESITVLDHGAKIAQGTPDEIRTNEKVIEAYIGSPMKLQKRR</sequence>
<dbReference type="GO" id="GO:0015188">
    <property type="term" value="F:L-isoleucine transmembrane transporter activity"/>
    <property type="evidence" value="ECO:0007669"/>
    <property type="project" value="TreeGrafter"/>
</dbReference>
<feature type="domain" description="ABC transporter" evidence="4">
    <location>
        <begin position="6"/>
        <end position="253"/>
    </location>
</feature>
<keyword evidence="3 5" id="KW-0067">ATP-binding</keyword>
<dbReference type="PROSITE" id="PS50893">
    <property type="entry name" value="ABC_TRANSPORTER_2"/>
    <property type="match status" value="1"/>
</dbReference>
<evidence type="ECO:0000259" key="4">
    <source>
        <dbReference type="PROSITE" id="PS50893"/>
    </source>
</evidence>
<dbReference type="SUPFAM" id="SSF52540">
    <property type="entry name" value="P-loop containing nucleoside triphosphate hydrolases"/>
    <property type="match status" value="1"/>
</dbReference>
<organism evidence="5">
    <name type="scientific">uncultured Desulfobacteraceae bacterium</name>
    <dbReference type="NCBI Taxonomy" id="218296"/>
    <lineage>
        <taxon>Bacteria</taxon>
        <taxon>Pseudomonadati</taxon>
        <taxon>Thermodesulfobacteriota</taxon>
        <taxon>Desulfobacteria</taxon>
        <taxon>Desulfobacterales</taxon>
        <taxon>Desulfobacteraceae</taxon>
        <taxon>environmental samples</taxon>
    </lineage>
</organism>
<dbReference type="GO" id="GO:0005886">
    <property type="term" value="C:plasma membrane"/>
    <property type="evidence" value="ECO:0007669"/>
    <property type="project" value="TreeGrafter"/>
</dbReference>
<evidence type="ECO:0000256" key="2">
    <source>
        <dbReference type="ARBA" id="ARBA00022741"/>
    </source>
</evidence>
<reference evidence="5" key="1">
    <citation type="submission" date="2019-01" db="EMBL/GenBank/DDBJ databases">
        <authorList>
            <consortium name="Genoscope - CEA"/>
            <person name="William W."/>
        </authorList>
    </citation>
    <scope>NUCLEOTIDE SEQUENCE</scope>
    <source>
        <strain evidence="5">CR-1</strain>
    </source>
</reference>
<dbReference type="GO" id="GO:0005524">
    <property type="term" value="F:ATP binding"/>
    <property type="evidence" value="ECO:0007669"/>
    <property type="project" value="UniProtKB-KW"/>
</dbReference>
<evidence type="ECO:0000256" key="1">
    <source>
        <dbReference type="ARBA" id="ARBA00022448"/>
    </source>
</evidence>
<evidence type="ECO:0000313" key="5">
    <source>
        <dbReference type="EMBL" id="VEN74701.1"/>
    </source>
</evidence>
<name>A0A484HN08_9BACT</name>
<dbReference type="InterPro" id="IPR051120">
    <property type="entry name" value="ABC_AA/LPS_Transport"/>
</dbReference>
<dbReference type="AlphaFoldDB" id="A0A484HN08"/>
<dbReference type="PANTHER" id="PTHR45772:SF7">
    <property type="entry name" value="AMINO ACID ABC TRANSPORTER ATP-BINDING PROTEIN"/>
    <property type="match status" value="1"/>
</dbReference>
<dbReference type="GO" id="GO:0015808">
    <property type="term" value="P:L-alanine transport"/>
    <property type="evidence" value="ECO:0007669"/>
    <property type="project" value="TreeGrafter"/>
</dbReference>
<dbReference type="PANTHER" id="PTHR45772">
    <property type="entry name" value="CONSERVED COMPONENT OF ABC TRANSPORTER FOR NATURAL AMINO ACIDS-RELATED"/>
    <property type="match status" value="1"/>
</dbReference>
<dbReference type="InterPro" id="IPR003593">
    <property type="entry name" value="AAA+_ATPase"/>
</dbReference>
<keyword evidence="2" id="KW-0547">Nucleotide-binding</keyword>
<dbReference type="GO" id="GO:1903806">
    <property type="term" value="P:L-isoleucine import across plasma membrane"/>
    <property type="evidence" value="ECO:0007669"/>
    <property type="project" value="TreeGrafter"/>
</dbReference>
<proteinExistence type="predicted"/>
<dbReference type="FunFam" id="3.40.50.300:FF:000421">
    <property type="entry name" value="Branched-chain amino acid ABC transporter ATP-binding protein"/>
    <property type="match status" value="1"/>
</dbReference>
<protein>
    <submittedName>
        <fullName evidence="5">Leucine/isoleucine/valine transporter subunit ATP-binding component of ABC superfamily</fullName>
    </submittedName>
</protein>
<dbReference type="GO" id="GO:1903805">
    <property type="term" value="P:L-valine import across plasma membrane"/>
    <property type="evidence" value="ECO:0007669"/>
    <property type="project" value="TreeGrafter"/>
</dbReference>
<dbReference type="Pfam" id="PF12399">
    <property type="entry name" value="BCA_ABC_TP_C"/>
    <property type="match status" value="1"/>
</dbReference>
<dbReference type="InterPro" id="IPR003439">
    <property type="entry name" value="ABC_transporter-like_ATP-bd"/>
</dbReference>